<name>A0A061SAA4_9CHLO</name>
<proteinExistence type="inferred from homology"/>
<dbReference type="PANTHER" id="PTHR11060">
    <property type="entry name" value="PROTEIN MEMO1"/>
    <property type="match status" value="1"/>
</dbReference>
<evidence type="ECO:0000313" key="2">
    <source>
        <dbReference type="EMBL" id="JAC79979.1"/>
    </source>
</evidence>
<sequence>MLSPADTYATPLGDLKVDHEIYGSLQSSGLFDRMTLSQDEAEHSLEMHLPFVARLFSPKEVTIVPIVVGALSASSEQRYGELLAPFVDDERNLFALSSDFCHWGARFGYTPYDKSKGAVHNYIETLDREGMRAIETGKAEAFSDYLKATGNTICGRHAISIYLQALKHCKTRMEIRFNKYDQSNRATSTSDSSVSYASANICAVA</sequence>
<protein>
    <submittedName>
        <fullName evidence="2">Protein memo1-like</fullName>
    </submittedName>
</protein>
<organism evidence="2">
    <name type="scientific">Tetraselmis sp. GSL018</name>
    <dbReference type="NCBI Taxonomy" id="582737"/>
    <lineage>
        <taxon>Eukaryota</taxon>
        <taxon>Viridiplantae</taxon>
        <taxon>Chlorophyta</taxon>
        <taxon>core chlorophytes</taxon>
        <taxon>Chlorodendrophyceae</taxon>
        <taxon>Chlorodendrales</taxon>
        <taxon>Chlorodendraceae</taxon>
        <taxon>Tetraselmis</taxon>
    </lineage>
</organism>
<gene>
    <name evidence="2" type="ORF">TSPGSL018_11342</name>
</gene>
<accession>A0A061SAA4</accession>
<dbReference type="PANTHER" id="PTHR11060:SF0">
    <property type="entry name" value="PROTEIN MEMO1"/>
    <property type="match status" value="1"/>
</dbReference>
<evidence type="ECO:0000256" key="1">
    <source>
        <dbReference type="ARBA" id="ARBA00006315"/>
    </source>
</evidence>
<dbReference type="Gene3D" id="3.40.830.10">
    <property type="entry name" value="LigB-like"/>
    <property type="match status" value="1"/>
</dbReference>
<dbReference type="Pfam" id="PF01875">
    <property type="entry name" value="Memo"/>
    <property type="match status" value="1"/>
</dbReference>
<dbReference type="InterPro" id="IPR002737">
    <property type="entry name" value="MEMO1_fam"/>
</dbReference>
<dbReference type="CDD" id="cd07361">
    <property type="entry name" value="MEMO_like"/>
    <property type="match status" value="1"/>
</dbReference>
<dbReference type="EMBL" id="GBEZ01005309">
    <property type="protein sequence ID" value="JAC79979.1"/>
    <property type="molecule type" value="Transcribed_RNA"/>
</dbReference>
<dbReference type="NCBIfam" id="TIGR04336">
    <property type="entry name" value="AmmeMemoSam_B"/>
    <property type="match status" value="1"/>
</dbReference>
<comment type="similarity">
    <text evidence="1">Belongs to the MEMO1 family.</text>
</comment>
<reference evidence="2" key="1">
    <citation type="submission" date="2014-05" db="EMBL/GenBank/DDBJ databases">
        <title>The transcriptome of the halophilic microalga Tetraselmis sp. GSL018 isolated from the Great Salt Lake, Utah.</title>
        <authorList>
            <person name="Jinkerson R.E."/>
            <person name="D'Adamo S."/>
            <person name="Posewitz M.C."/>
        </authorList>
    </citation>
    <scope>NUCLEOTIDE SEQUENCE</scope>
    <source>
        <strain evidence="2">GSL018</strain>
    </source>
</reference>
<dbReference type="AlphaFoldDB" id="A0A061SAA4"/>